<keyword evidence="2" id="KW-1185">Reference proteome</keyword>
<sequence length="64" mass="6643">MTAPAAAPAACITAEHHKAAMGLVKPLCHSELSQPFQSPHPNSPPTNHQGLKNCCQQTCASPIA</sequence>
<accession>A0A5B7KDS5</accession>
<gene>
    <name evidence="1" type="ORF">E2C01_100734</name>
</gene>
<proteinExistence type="predicted"/>
<dbReference type="EMBL" id="VSRR010143967">
    <property type="protein sequence ID" value="MPD05016.1"/>
    <property type="molecule type" value="Genomic_DNA"/>
</dbReference>
<comment type="caution">
    <text evidence="1">The sequence shown here is derived from an EMBL/GenBank/DDBJ whole genome shotgun (WGS) entry which is preliminary data.</text>
</comment>
<protein>
    <submittedName>
        <fullName evidence="1">Uncharacterized protein</fullName>
    </submittedName>
</protein>
<dbReference type="Proteomes" id="UP000324222">
    <property type="component" value="Unassembled WGS sequence"/>
</dbReference>
<dbReference type="AlphaFoldDB" id="A0A5B7KDS5"/>
<evidence type="ECO:0000313" key="1">
    <source>
        <dbReference type="EMBL" id="MPD05016.1"/>
    </source>
</evidence>
<reference evidence="1 2" key="1">
    <citation type="submission" date="2019-05" db="EMBL/GenBank/DDBJ databases">
        <title>Another draft genome of Portunus trituberculatus and its Hox gene families provides insights of decapod evolution.</title>
        <authorList>
            <person name="Jeong J.-H."/>
            <person name="Song I."/>
            <person name="Kim S."/>
            <person name="Choi T."/>
            <person name="Kim D."/>
            <person name="Ryu S."/>
            <person name="Kim W."/>
        </authorList>
    </citation>
    <scope>NUCLEOTIDE SEQUENCE [LARGE SCALE GENOMIC DNA]</scope>
    <source>
        <tissue evidence="1">Muscle</tissue>
    </source>
</reference>
<evidence type="ECO:0000313" key="2">
    <source>
        <dbReference type="Proteomes" id="UP000324222"/>
    </source>
</evidence>
<organism evidence="1 2">
    <name type="scientific">Portunus trituberculatus</name>
    <name type="common">Swimming crab</name>
    <name type="synonym">Neptunus trituberculatus</name>
    <dbReference type="NCBI Taxonomy" id="210409"/>
    <lineage>
        <taxon>Eukaryota</taxon>
        <taxon>Metazoa</taxon>
        <taxon>Ecdysozoa</taxon>
        <taxon>Arthropoda</taxon>
        <taxon>Crustacea</taxon>
        <taxon>Multicrustacea</taxon>
        <taxon>Malacostraca</taxon>
        <taxon>Eumalacostraca</taxon>
        <taxon>Eucarida</taxon>
        <taxon>Decapoda</taxon>
        <taxon>Pleocyemata</taxon>
        <taxon>Brachyura</taxon>
        <taxon>Eubrachyura</taxon>
        <taxon>Portunoidea</taxon>
        <taxon>Portunidae</taxon>
        <taxon>Portuninae</taxon>
        <taxon>Portunus</taxon>
    </lineage>
</organism>
<name>A0A5B7KDS5_PORTR</name>